<gene>
    <name evidence="1" type="ORF">AN215_27155</name>
</gene>
<comment type="caution">
    <text evidence="1">The sequence shown here is derived from an EMBL/GenBank/DDBJ whole genome shotgun (WGS) entry which is preliminary data.</text>
</comment>
<organism evidence="1 2">
    <name type="scientific">Streptomyces abyssalis</name>
    <dbReference type="NCBI Taxonomy" id="933944"/>
    <lineage>
        <taxon>Bacteria</taxon>
        <taxon>Bacillati</taxon>
        <taxon>Actinomycetota</taxon>
        <taxon>Actinomycetes</taxon>
        <taxon>Kitasatosporales</taxon>
        <taxon>Streptomycetaceae</taxon>
        <taxon>Streptomyces</taxon>
    </lineage>
</organism>
<dbReference type="AlphaFoldDB" id="A0A1E7JHS6"/>
<evidence type="ECO:0000313" key="2">
    <source>
        <dbReference type="Proteomes" id="UP000176087"/>
    </source>
</evidence>
<dbReference type="Proteomes" id="UP000176087">
    <property type="component" value="Unassembled WGS sequence"/>
</dbReference>
<keyword evidence="2" id="KW-1185">Reference proteome</keyword>
<evidence type="ECO:0000313" key="1">
    <source>
        <dbReference type="EMBL" id="OEU86019.1"/>
    </source>
</evidence>
<accession>A0A1E7JHS6</accession>
<reference evidence="1 2" key="1">
    <citation type="journal article" date="2016" name="Front. Microbiol.">
        <title>Comparative Genomics Analysis of Streptomyces Species Reveals Their Adaptation to the Marine Environment and Their Diversity at the Genomic Level.</title>
        <authorList>
            <person name="Tian X."/>
            <person name="Zhang Z."/>
            <person name="Yang T."/>
            <person name="Chen M."/>
            <person name="Li J."/>
            <person name="Chen F."/>
            <person name="Yang J."/>
            <person name="Li W."/>
            <person name="Zhang B."/>
            <person name="Zhang Z."/>
            <person name="Wu J."/>
            <person name="Zhang C."/>
            <person name="Long L."/>
            <person name="Xiao J."/>
        </authorList>
    </citation>
    <scope>NUCLEOTIDE SEQUENCE [LARGE SCALE GENOMIC DNA]</scope>
    <source>
        <strain evidence="1 2">SCSIO 10390</strain>
    </source>
</reference>
<sequence>MIAMENKEDWKKRLEGPVDRLAAEQNISKTTATALVNMKWLIDNRPDFQLDLDRGEVHLNGGDAIGLDLLTSTEFQYQAEALRRRS</sequence>
<dbReference type="EMBL" id="LJGT01000041">
    <property type="protein sequence ID" value="OEU86019.1"/>
    <property type="molecule type" value="Genomic_DNA"/>
</dbReference>
<proteinExistence type="predicted"/>
<name>A0A1E7JHS6_9ACTN</name>
<protein>
    <submittedName>
        <fullName evidence="1">Uncharacterized protein</fullName>
    </submittedName>
</protein>